<feature type="domain" description="MBG" evidence="7">
    <location>
        <begin position="1571"/>
        <end position="1644"/>
    </location>
</feature>
<evidence type="ECO:0000313" key="8">
    <source>
        <dbReference type="EMBL" id="MFD1417517.1"/>
    </source>
</evidence>
<feature type="region of interest" description="Disordered" evidence="5">
    <location>
        <begin position="61"/>
        <end position="113"/>
    </location>
</feature>
<dbReference type="Pfam" id="PF17883">
    <property type="entry name" value="MBG"/>
    <property type="match status" value="3"/>
</dbReference>
<feature type="region of interest" description="Disordered" evidence="5">
    <location>
        <begin position="151"/>
        <end position="175"/>
    </location>
</feature>
<evidence type="ECO:0000313" key="9">
    <source>
        <dbReference type="Proteomes" id="UP001597251"/>
    </source>
</evidence>
<dbReference type="InterPro" id="IPR013320">
    <property type="entry name" value="ConA-like_dom_sf"/>
</dbReference>
<keyword evidence="9" id="KW-1185">Reference proteome</keyword>
<feature type="compositionally biased region" description="Low complexity" evidence="5">
    <location>
        <begin position="67"/>
        <end position="105"/>
    </location>
</feature>
<keyword evidence="3" id="KW-0732">Signal</keyword>
<dbReference type="Gene3D" id="3.10.430.110">
    <property type="match status" value="3"/>
</dbReference>
<dbReference type="InterPro" id="IPR041286">
    <property type="entry name" value="MBG_2"/>
</dbReference>
<evidence type="ECO:0000259" key="7">
    <source>
        <dbReference type="Pfam" id="PF18676"/>
    </source>
</evidence>
<dbReference type="EMBL" id="JBHTOI010000004">
    <property type="protein sequence ID" value="MFD1417517.1"/>
    <property type="molecule type" value="Genomic_DNA"/>
</dbReference>
<dbReference type="Pfam" id="PF18483">
    <property type="entry name" value="Lectin_L-type_dom"/>
    <property type="match status" value="1"/>
</dbReference>
<feature type="domain" description="MBG" evidence="6">
    <location>
        <begin position="1398"/>
        <end position="1481"/>
    </location>
</feature>
<dbReference type="SUPFAM" id="SSF49899">
    <property type="entry name" value="Concanavalin A-like lectins/glucanases"/>
    <property type="match status" value="1"/>
</dbReference>
<evidence type="ECO:0000256" key="5">
    <source>
        <dbReference type="SAM" id="MobiDB-lite"/>
    </source>
</evidence>
<comment type="caution">
    <text evidence="8">The sequence shown here is derived from an EMBL/GenBank/DDBJ whole genome shotgun (WGS) entry which is preliminary data.</text>
</comment>
<gene>
    <name evidence="8" type="ORF">ACFQ42_01925</name>
</gene>
<dbReference type="InterPro" id="IPR041277">
    <property type="entry name" value="MBG_Lactobacillales"/>
</dbReference>
<feature type="domain" description="MBG" evidence="7">
    <location>
        <begin position="1313"/>
        <end position="1389"/>
    </location>
</feature>
<evidence type="ECO:0000256" key="1">
    <source>
        <dbReference type="ARBA" id="ARBA00004613"/>
    </source>
</evidence>
<organism evidence="8 9">
    <name type="scientific">Companilactobacillus keshanensis</name>
    <dbReference type="NCBI Taxonomy" id="2486003"/>
    <lineage>
        <taxon>Bacteria</taxon>
        <taxon>Bacillati</taxon>
        <taxon>Bacillota</taxon>
        <taxon>Bacilli</taxon>
        <taxon>Lactobacillales</taxon>
        <taxon>Lactobacillaceae</taxon>
        <taxon>Companilactobacillus</taxon>
    </lineage>
</organism>
<feature type="domain" description="MBG" evidence="7">
    <location>
        <begin position="1740"/>
        <end position="1812"/>
    </location>
</feature>
<dbReference type="Proteomes" id="UP001597251">
    <property type="component" value="Unassembled WGS sequence"/>
</dbReference>
<evidence type="ECO:0000256" key="4">
    <source>
        <dbReference type="ARBA" id="ARBA00022837"/>
    </source>
</evidence>
<reference evidence="9" key="1">
    <citation type="journal article" date="2019" name="Int. J. Syst. Evol. Microbiol.">
        <title>The Global Catalogue of Microorganisms (GCM) 10K type strain sequencing project: providing services to taxonomists for standard genome sequencing and annotation.</title>
        <authorList>
            <consortium name="The Broad Institute Genomics Platform"/>
            <consortium name="The Broad Institute Genome Sequencing Center for Infectious Disease"/>
            <person name="Wu L."/>
            <person name="Ma J."/>
        </authorList>
    </citation>
    <scope>NUCLEOTIDE SEQUENCE [LARGE SCALE GENOMIC DNA]</scope>
    <source>
        <strain evidence="9">CCM 8936</strain>
    </source>
</reference>
<feature type="region of interest" description="Disordered" evidence="5">
    <location>
        <begin position="559"/>
        <end position="579"/>
    </location>
</feature>
<dbReference type="InterPro" id="IPR059100">
    <property type="entry name" value="TSP3_bac"/>
</dbReference>
<keyword evidence="4" id="KW-0106">Calcium</keyword>
<feature type="domain" description="MBG" evidence="7">
    <location>
        <begin position="1486"/>
        <end position="1564"/>
    </location>
</feature>
<protein>
    <submittedName>
        <fullName evidence="8">MBG domain-containing protein</fullName>
    </submittedName>
</protein>
<feature type="domain" description="MBG" evidence="6">
    <location>
        <begin position="1670"/>
        <end position="1737"/>
    </location>
</feature>
<evidence type="ECO:0000259" key="6">
    <source>
        <dbReference type="Pfam" id="PF17883"/>
    </source>
</evidence>
<feature type="compositionally biased region" description="Polar residues" evidence="5">
    <location>
        <begin position="162"/>
        <end position="175"/>
    </location>
</feature>
<accession>A0ABW4BSR9</accession>
<dbReference type="RefSeq" id="WP_125675219.1">
    <property type="nucleotide sequence ID" value="NZ_JBHTOI010000004.1"/>
</dbReference>
<evidence type="ECO:0000256" key="2">
    <source>
        <dbReference type="ARBA" id="ARBA00022525"/>
    </source>
</evidence>
<feature type="domain" description="MBG" evidence="6">
    <location>
        <begin position="1154"/>
        <end position="1225"/>
    </location>
</feature>
<evidence type="ECO:0000256" key="3">
    <source>
        <dbReference type="ARBA" id="ARBA00022729"/>
    </source>
</evidence>
<feature type="domain" description="MBG" evidence="7">
    <location>
        <begin position="979"/>
        <end position="1053"/>
    </location>
</feature>
<feature type="domain" description="MBG" evidence="7">
    <location>
        <begin position="1061"/>
        <end position="1135"/>
    </location>
</feature>
<feature type="compositionally biased region" description="Polar residues" evidence="5">
    <location>
        <begin position="1857"/>
        <end position="1866"/>
    </location>
</feature>
<proteinExistence type="predicted"/>
<dbReference type="Gene3D" id="2.60.120.200">
    <property type="match status" value="1"/>
</dbReference>
<keyword evidence="2" id="KW-0964">Secreted</keyword>
<name>A0ABW4BSR9_9LACO</name>
<feature type="compositionally biased region" description="Low complexity" evidence="5">
    <location>
        <begin position="564"/>
        <end position="576"/>
    </location>
</feature>
<dbReference type="Pfam" id="PF18676">
    <property type="entry name" value="MBG_2"/>
    <property type="match status" value="7"/>
</dbReference>
<sequence>MRQKVTNGDVKKRFILYKGHTGWKIKTRIFGSLLISFSAFAVAESIGNVDVHAAAITDQTTMSNGASESPTPTKSSSTAQVTTQASTQQTTVSQATAQQPSTQQSNVTQDATSDAKYPVLSQNQNVDVGADTSQVELTSDQVAGHFTASVENRNSADKDNNASKNIVTQPIGSDGSISLTTNDYHNNYSSSGTATSLQGHQAAHVSFEHEIDFSHNFSMSGALGIGSKTSGGADSVGFIFAPGDPSEATKGGSGGLLGLGGLSNAFGFVFDEYGNSNYYDPTTPYVGWRTTDSSGNLQKTSSGDYKSATSIGLKRSSSPINDFTMNYDASTQMLTVVLSGQTFSRKINDISTGYSLSVSASTGGNCNDYSAKIDNFSYTPKTIPLTVNLVDSADSGALLDNTNVKAVANIGDTISIFSTQEAAARAVAIDHVDPSLVAVIPADSAGNIYLIDGDQVVANNNGTVHYIGGDTSIGDSAYYSYTVTDADNQSMTVPVRLAFTAQVTPVDSKTNQPIAGLQPVTVVAVAGKPVLVQIPGYTATKVTLAAPTDGSAIAQDTLPIDQGTTSTDSNTTTDTSQPIGHYYTGTGKTIDGQTVIDNVTVGTGQSISDDLSKQTYQDAKGNPINSGGKTGINSDDYYWSDVGNANATDSLDETKPQASDSILLPTTATLDYWEQQATTNQTNADNYKQQAQTMYDSFVGLSGLTADQKTAADQLLQSVVDIYAKVSDTNGKAKTAFESAKTATVANDIFNDGQTGYTDLEAVKNLLISFQDDLGALKTTNQDAQNSLATFSSWQVPYGTSDIGHPTVSFGQDFGTVSNTQTDEFFNDPTNYQYFTFEASGSSDTPVTPKDAGQYIFKLTDSGRANLKSWSTSDNAGLYVSGVLTITPKDVVVNTNNETVIYGDTPTLSGDLDSISNGDNDFEIFDNSANKVVTASQLQAGGNYSIRYTAQAQADLKKNDNYNITAFNTGVLTVTPRPLTVKAPQNIGKTYGDTSEPAINGTTTDLVNGDTLNGIGVKLVRAAGENAGKYTIDQDASSKLSSNYTVKIETGTFIIAKKPVEVTAANSSKVYGGDDPTEFALTPDSSSVLMNGDSIDKLGVTLTRATGEDVGDYAINGSATNSQNYDVTVDPGIFTINKAPVTITIDPISMTYGDTPTFTDKIDTSSATLEQNDFEIVDKSGNVVSSNLQVGEEYTVKLKPGVIDNLNKTNTNYSFTEPEGAKLTVDPRSIVVTAGNADKKYGESDPNFTLTSDSAKELVNNDTLAQLGVVLKREAGENVGTYSIGLDSTSSTVNKNYDIKVNPGTFTINVLPITVKAADNGKIYGQTDPELALTSDSAAGLVNNDDLSKLGIKLIRDDGEKAGSYMIKLDPSSILNKNYQITVDTGIFTIDPAGAEITIAPTEVTYGDTPKFDSFININGTTNSLEQSDYEVVDPDNNIVDSDLQVGTDYSVRLKSGALDKLHVANPNYNFAEAKAAKLTVVARPIIVTADNASKYYGSDDPTNFTLTSDSANGLVNGDTVAQLGIVLKREAGENVGTYSIDMDSTKSKLNKNYTFTINSGTFSIAKKSVIVTAADNSKIYGDKDPDLVLTDDSKNVLVPGDTIDKLGVTLTRVVGESVGDYAINSSSINSQNYDVKVNAGKFTIKQAGASSTIQPVTVVYGETPNFVDTVSVGKTTFAQSDFEVIDPIGNVVNTTLQAGEDYYRVRLTDTAIARLKSENPNYDFGTITPAKLNVEKRPVTILIDNQNIYKGDDEPQNKATVKNPKIGDDNLISTLNLNYDEPDSSTVGTYDITASSSDPNYDVTVIPGKLTILGRDVDKDGNVTITEKDKDGNVVKITKQWNDDGNKETVYVNDPKTGTKTVTESNDGKTLGQQTVDPSKKTILPDNDGAATVVIIDDSGEPNIIHYQSDPDKDGLTSADELIKYETDPLNPDSDGDGINDGDEVKNHTDPLVPNYPDTGDTAKVVMKNQTVGTTTQRVKLYDKDGKLIADRILGVNTDWRSDEEYTLNDILYYRVSTNEFVRASDVYLYFYQSPTLVRVYNNEIGNLIDYTGSPVSRSLKPSSEWKTDRIAVINGQNYYRVSTNEFVPVEKVYEYLDSDTDITTDAPTTVYDERGSQTGVLLPANAAYKVDKVVVINGVVYYRVSTNEFIKVV</sequence>
<feature type="region of interest" description="Disordered" evidence="5">
    <location>
        <begin position="1853"/>
        <end position="1885"/>
    </location>
</feature>
<dbReference type="Pfam" id="PF18884">
    <property type="entry name" value="TSP3_bac"/>
    <property type="match status" value="1"/>
</dbReference>
<comment type="subcellular location">
    <subcellularLocation>
        <location evidence="1">Secreted</location>
    </subcellularLocation>
</comment>
<feature type="domain" description="MBG" evidence="7">
    <location>
        <begin position="1230"/>
        <end position="1307"/>
    </location>
</feature>